<dbReference type="PANTHER" id="PTHR33048:SF165">
    <property type="entry name" value="INTEGRAL MEMBRANE PROTEIN"/>
    <property type="match status" value="1"/>
</dbReference>
<keyword evidence="4 7" id="KW-0472">Membrane</keyword>
<feature type="transmembrane region" description="Helical" evidence="7">
    <location>
        <begin position="44"/>
        <end position="67"/>
    </location>
</feature>
<evidence type="ECO:0000256" key="1">
    <source>
        <dbReference type="ARBA" id="ARBA00004141"/>
    </source>
</evidence>
<feature type="domain" description="Rhodopsin" evidence="8">
    <location>
        <begin position="32"/>
        <end position="268"/>
    </location>
</feature>
<comment type="caution">
    <text evidence="9">The sequence shown here is derived from an EMBL/GenBank/DDBJ whole genome shotgun (WGS) entry which is preliminary data.</text>
</comment>
<feature type="compositionally biased region" description="Acidic residues" evidence="6">
    <location>
        <begin position="309"/>
        <end position="319"/>
    </location>
</feature>
<feature type="transmembrane region" description="Helical" evidence="7">
    <location>
        <begin position="123"/>
        <end position="142"/>
    </location>
</feature>
<feature type="transmembrane region" description="Helical" evidence="7">
    <location>
        <begin position="12"/>
        <end position="32"/>
    </location>
</feature>
<feature type="transmembrane region" description="Helical" evidence="7">
    <location>
        <begin position="173"/>
        <end position="193"/>
    </location>
</feature>
<evidence type="ECO:0000256" key="4">
    <source>
        <dbReference type="ARBA" id="ARBA00023136"/>
    </source>
</evidence>
<accession>A0A9P4MHT9</accession>
<organism evidence="9 10">
    <name type="scientific">Myriangium duriaei CBS 260.36</name>
    <dbReference type="NCBI Taxonomy" id="1168546"/>
    <lineage>
        <taxon>Eukaryota</taxon>
        <taxon>Fungi</taxon>
        <taxon>Dikarya</taxon>
        <taxon>Ascomycota</taxon>
        <taxon>Pezizomycotina</taxon>
        <taxon>Dothideomycetes</taxon>
        <taxon>Dothideomycetidae</taxon>
        <taxon>Myriangiales</taxon>
        <taxon>Myriangiaceae</taxon>
        <taxon>Myriangium</taxon>
    </lineage>
</organism>
<evidence type="ECO:0000256" key="2">
    <source>
        <dbReference type="ARBA" id="ARBA00022692"/>
    </source>
</evidence>
<feature type="region of interest" description="Disordered" evidence="6">
    <location>
        <begin position="280"/>
        <end position="319"/>
    </location>
</feature>
<comment type="similarity">
    <text evidence="5">Belongs to the SAT4 family.</text>
</comment>
<name>A0A9P4MHT9_9PEZI</name>
<evidence type="ECO:0000256" key="5">
    <source>
        <dbReference type="ARBA" id="ARBA00038359"/>
    </source>
</evidence>
<sequence>MTAFGGDAPTILAVGVVLTTVALFCIILRGLVASHINGSWRWDFIWVAICGVFGLIAAIAVVISTLHGLGNHMSRLTYPDIVDVIHYTYIALFFGLVATTFAKWSMIALMLQIQGPTARKRKWALYILGGVCAVVNLLQIVFSATQCDPNSKLWNRLLAGNCDRGNLALSWSYFQGATGALADLILALWPITIVYNLQTTLRVKIMFCILMGVGLLPMIASVLRLTKVPNANTVGDVTHAFGPFMLWVIIEFWAIVILTSIPVLRPLFLKIFYGIRSSRATSKGTTQPGQSRGDTMAMQSRHKSRPVEVEDADSMDDDDTAGIIVSKTYKVTGEEGGEGESVVEKDGSVVMMHG</sequence>
<dbReference type="PANTHER" id="PTHR33048">
    <property type="entry name" value="PTH11-LIKE INTEGRAL MEMBRANE PROTEIN (AFU_ORTHOLOGUE AFUA_5G11245)"/>
    <property type="match status" value="1"/>
</dbReference>
<keyword evidence="2 7" id="KW-0812">Transmembrane</keyword>
<dbReference type="InterPro" id="IPR049326">
    <property type="entry name" value="Rhodopsin_dom_fungi"/>
</dbReference>
<dbReference type="AlphaFoldDB" id="A0A9P4MHT9"/>
<evidence type="ECO:0000256" key="6">
    <source>
        <dbReference type="SAM" id="MobiDB-lite"/>
    </source>
</evidence>
<feature type="transmembrane region" description="Helical" evidence="7">
    <location>
        <begin position="244"/>
        <end position="268"/>
    </location>
</feature>
<feature type="transmembrane region" description="Helical" evidence="7">
    <location>
        <begin position="87"/>
        <end position="111"/>
    </location>
</feature>
<feature type="compositionally biased region" description="Polar residues" evidence="6">
    <location>
        <begin position="280"/>
        <end position="293"/>
    </location>
</feature>
<dbReference type="Proteomes" id="UP000799439">
    <property type="component" value="Unassembled WGS sequence"/>
</dbReference>
<reference evidence="9" key="1">
    <citation type="journal article" date="2020" name="Stud. Mycol.">
        <title>101 Dothideomycetes genomes: a test case for predicting lifestyles and emergence of pathogens.</title>
        <authorList>
            <person name="Haridas S."/>
            <person name="Albert R."/>
            <person name="Binder M."/>
            <person name="Bloem J."/>
            <person name="Labutti K."/>
            <person name="Salamov A."/>
            <person name="Andreopoulos B."/>
            <person name="Baker S."/>
            <person name="Barry K."/>
            <person name="Bills G."/>
            <person name="Bluhm B."/>
            <person name="Cannon C."/>
            <person name="Castanera R."/>
            <person name="Culley D."/>
            <person name="Daum C."/>
            <person name="Ezra D."/>
            <person name="Gonzalez J."/>
            <person name="Henrissat B."/>
            <person name="Kuo A."/>
            <person name="Liang C."/>
            <person name="Lipzen A."/>
            <person name="Lutzoni F."/>
            <person name="Magnuson J."/>
            <person name="Mondo S."/>
            <person name="Nolan M."/>
            <person name="Ohm R."/>
            <person name="Pangilinan J."/>
            <person name="Park H.-J."/>
            <person name="Ramirez L."/>
            <person name="Alfaro M."/>
            <person name="Sun H."/>
            <person name="Tritt A."/>
            <person name="Yoshinaga Y."/>
            <person name="Zwiers L.-H."/>
            <person name="Turgeon B."/>
            <person name="Goodwin S."/>
            <person name="Spatafora J."/>
            <person name="Crous P."/>
            <person name="Grigoriev I."/>
        </authorList>
    </citation>
    <scope>NUCLEOTIDE SEQUENCE</scope>
    <source>
        <strain evidence="9">CBS 260.36</strain>
    </source>
</reference>
<dbReference type="OrthoDB" id="3934549at2759"/>
<comment type="subcellular location">
    <subcellularLocation>
        <location evidence="1">Membrane</location>
        <topology evidence="1">Multi-pass membrane protein</topology>
    </subcellularLocation>
</comment>
<evidence type="ECO:0000259" key="8">
    <source>
        <dbReference type="Pfam" id="PF20684"/>
    </source>
</evidence>
<evidence type="ECO:0000256" key="7">
    <source>
        <dbReference type="SAM" id="Phobius"/>
    </source>
</evidence>
<protein>
    <recommendedName>
        <fullName evidence="8">Rhodopsin domain-containing protein</fullName>
    </recommendedName>
</protein>
<keyword evidence="10" id="KW-1185">Reference proteome</keyword>
<keyword evidence="3 7" id="KW-1133">Transmembrane helix</keyword>
<feature type="transmembrane region" description="Helical" evidence="7">
    <location>
        <begin position="205"/>
        <end position="224"/>
    </location>
</feature>
<evidence type="ECO:0000313" key="10">
    <source>
        <dbReference type="Proteomes" id="UP000799439"/>
    </source>
</evidence>
<dbReference type="Pfam" id="PF20684">
    <property type="entry name" value="Fung_rhodopsin"/>
    <property type="match status" value="1"/>
</dbReference>
<dbReference type="EMBL" id="ML996089">
    <property type="protein sequence ID" value="KAF2150344.1"/>
    <property type="molecule type" value="Genomic_DNA"/>
</dbReference>
<dbReference type="GO" id="GO:0016020">
    <property type="term" value="C:membrane"/>
    <property type="evidence" value="ECO:0007669"/>
    <property type="project" value="UniProtKB-SubCell"/>
</dbReference>
<gene>
    <name evidence="9" type="ORF">K461DRAFT_295633</name>
</gene>
<evidence type="ECO:0000256" key="3">
    <source>
        <dbReference type="ARBA" id="ARBA00022989"/>
    </source>
</evidence>
<evidence type="ECO:0000313" key="9">
    <source>
        <dbReference type="EMBL" id="KAF2150344.1"/>
    </source>
</evidence>
<dbReference type="InterPro" id="IPR052337">
    <property type="entry name" value="SAT4-like"/>
</dbReference>
<proteinExistence type="inferred from homology"/>